<keyword evidence="1" id="KW-0175">Coiled coil</keyword>
<dbReference type="Gene3D" id="1.20.5.1700">
    <property type="match status" value="1"/>
</dbReference>
<gene>
    <name evidence="2" type="ORF">Adt_30962</name>
</gene>
<evidence type="ECO:0000313" key="2">
    <source>
        <dbReference type="EMBL" id="KAL2486206.1"/>
    </source>
</evidence>
<protein>
    <submittedName>
        <fullName evidence="2">Uncharacterized protein</fullName>
    </submittedName>
</protein>
<accession>A0ABD1RE46</accession>
<proteinExistence type="predicted"/>
<sequence>MEKSILSDLLQLELEQANELHDCSQKVASDAIHELNQLKEETEQQRRKNLDRAAYVTSLETELEHLKMELRNTNEEEVGQLNTDVENMRTELEKIRTEMIESRERETGAQVEIALLKSELHNLRFKSKI</sequence>
<dbReference type="AlphaFoldDB" id="A0ABD1RE46"/>
<keyword evidence="3" id="KW-1185">Reference proteome</keyword>
<reference evidence="3" key="1">
    <citation type="submission" date="2024-07" db="EMBL/GenBank/DDBJ databases">
        <title>Two chromosome-level genome assemblies of Korean endemic species Abeliophyllum distichum and Forsythia ovata (Oleaceae).</title>
        <authorList>
            <person name="Jang H."/>
        </authorList>
    </citation>
    <scope>NUCLEOTIDE SEQUENCE [LARGE SCALE GENOMIC DNA]</scope>
</reference>
<name>A0ABD1RE46_9LAMI</name>
<comment type="caution">
    <text evidence="2">The sequence shown here is derived from an EMBL/GenBank/DDBJ whole genome shotgun (WGS) entry which is preliminary data.</text>
</comment>
<evidence type="ECO:0000256" key="1">
    <source>
        <dbReference type="SAM" id="Coils"/>
    </source>
</evidence>
<dbReference type="Proteomes" id="UP001604336">
    <property type="component" value="Unassembled WGS sequence"/>
</dbReference>
<organism evidence="2 3">
    <name type="scientific">Abeliophyllum distichum</name>
    <dbReference type="NCBI Taxonomy" id="126358"/>
    <lineage>
        <taxon>Eukaryota</taxon>
        <taxon>Viridiplantae</taxon>
        <taxon>Streptophyta</taxon>
        <taxon>Embryophyta</taxon>
        <taxon>Tracheophyta</taxon>
        <taxon>Spermatophyta</taxon>
        <taxon>Magnoliopsida</taxon>
        <taxon>eudicotyledons</taxon>
        <taxon>Gunneridae</taxon>
        <taxon>Pentapetalae</taxon>
        <taxon>asterids</taxon>
        <taxon>lamiids</taxon>
        <taxon>Lamiales</taxon>
        <taxon>Oleaceae</taxon>
        <taxon>Forsythieae</taxon>
        <taxon>Abeliophyllum</taxon>
    </lineage>
</organism>
<evidence type="ECO:0000313" key="3">
    <source>
        <dbReference type="Proteomes" id="UP001604336"/>
    </source>
</evidence>
<feature type="coiled-coil region" evidence="1">
    <location>
        <begin position="25"/>
        <end position="105"/>
    </location>
</feature>
<dbReference type="EMBL" id="JBFOLK010000009">
    <property type="protein sequence ID" value="KAL2486206.1"/>
    <property type="molecule type" value="Genomic_DNA"/>
</dbReference>